<evidence type="ECO:0000313" key="2">
    <source>
        <dbReference type="Proteomes" id="UP000270296"/>
    </source>
</evidence>
<dbReference type="OrthoDB" id="73997at2759"/>
<dbReference type="WBParaSite" id="SBAD_0001175301-mRNA-1">
    <property type="protein sequence ID" value="SBAD_0001175301-mRNA-1"/>
    <property type="gene ID" value="SBAD_0001175301"/>
</dbReference>
<dbReference type="EMBL" id="UZAM01015522">
    <property type="protein sequence ID" value="VDP39452.1"/>
    <property type="molecule type" value="Genomic_DNA"/>
</dbReference>
<proteinExistence type="predicted"/>
<dbReference type="GO" id="GO:0005829">
    <property type="term" value="C:cytosol"/>
    <property type="evidence" value="ECO:0007669"/>
    <property type="project" value="TreeGrafter"/>
</dbReference>
<organism evidence="3">
    <name type="scientific">Soboliphyme baturini</name>
    <dbReference type="NCBI Taxonomy" id="241478"/>
    <lineage>
        <taxon>Eukaryota</taxon>
        <taxon>Metazoa</taxon>
        <taxon>Ecdysozoa</taxon>
        <taxon>Nematoda</taxon>
        <taxon>Enoplea</taxon>
        <taxon>Dorylaimia</taxon>
        <taxon>Dioctophymatida</taxon>
        <taxon>Dioctophymatoidea</taxon>
        <taxon>Soboliphymatidae</taxon>
        <taxon>Soboliphyme</taxon>
    </lineage>
</organism>
<keyword evidence="2" id="KW-1185">Reference proteome</keyword>
<gene>
    <name evidence="1" type="ORF">SBAD_LOCUS11367</name>
</gene>
<sequence length="395" mass="45599">MVYGLLVEAPDSFCIEPVVNAHGSDCFLTYLLYCLCHRVMWGHPFDVYYCFLSLEMCLKRISQLLAVPHHLPVLSSLLRHEQSVKNVIHTKWDSPCCGVPDLCAAIFRHWLRIRSALEHQAIDFETITLFYLTAYPWFVRGKFRLLAVLFEECPPKTLFRLESNIMSHLQKAVAPIHMASLSASLWKIIITRLSIENEADCALERYIRFMVRLLHDSDRITASNVSRYWLPLVAKICPKSLYAYVPYSPSDLIKSDSSCFTWQDVNWLNLCSFDVRPCNEAKVGHNISNEQTRIWASVVLLKAAVIGSRSFEAFDVETLRCILFYPSDDVRIEAFELLCSLKKTYNGPEVEEACTSMDRYFLKCEEYQAEFETELFSGSVLEQEIKEWVAYKSSI</sequence>
<dbReference type="AlphaFoldDB" id="A0A183J669"/>
<dbReference type="GO" id="GO:0030488">
    <property type="term" value="P:tRNA methylation"/>
    <property type="evidence" value="ECO:0007669"/>
    <property type="project" value="TreeGrafter"/>
</dbReference>
<reference evidence="3" key="1">
    <citation type="submission" date="2016-06" db="UniProtKB">
        <authorList>
            <consortium name="WormBaseParasite"/>
        </authorList>
    </citation>
    <scope>IDENTIFICATION</scope>
</reference>
<protein>
    <submittedName>
        <fullName evidence="3">Rapamycin-insensitive companion of mTOR</fullName>
    </submittedName>
</protein>
<dbReference type="InterPro" id="IPR051954">
    <property type="entry name" value="tRNA_methyltransferase_THADA"/>
</dbReference>
<name>A0A183J669_9BILA</name>
<reference evidence="1 2" key="2">
    <citation type="submission" date="2018-11" db="EMBL/GenBank/DDBJ databases">
        <authorList>
            <consortium name="Pathogen Informatics"/>
        </authorList>
    </citation>
    <scope>NUCLEOTIDE SEQUENCE [LARGE SCALE GENOMIC DNA]</scope>
</reference>
<dbReference type="PANTHER" id="PTHR14387">
    <property type="entry name" value="THADA/DEATH RECEPTOR INTERACTING PROTEIN"/>
    <property type="match status" value="1"/>
</dbReference>
<dbReference type="Proteomes" id="UP000270296">
    <property type="component" value="Unassembled WGS sequence"/>
</dbReference>
<accession>A0A183J669</accession>
<evidence type="ECO:0000313" key="3">
    <source>
        <dbReference type="WBParaSite" id="SBAD_0001175301-mRNA-1"/>
    </source>
</evidence>
<evidence type="ECO:0000313" key="1">
    <source>
        <dbReference type="EMBL" id="VDP39452.1"/>
    </source>
</evidence>
<dbReference type="PANTHER" id="PTHR14387:SF0">
    <property type="entry name" value="DUF2428 DOMAIN-CONTAINING PROTEIN"/>
    <property type="match status" value="1"/>
</dbReference>